<dbReference type="SUPFAM" id="SSF81296">
    <property type="entry name" value="E set domains"/>
    <property type="match status" value="1"/>
</dbReference>
<dbReference type="SMART" id="SM00869">
    <property type="entry name" value="Autotransporter"/>
    <property type="match status" value="1"/>
</dbReference>
<gene>
    <name evidence="3" type="ORF">LMG32289_06441</name>
</gene>
<dbReference type="InterPro" id="IPR002909">
    <property type="entry name" value="IPT_dom"/>
</dbReference>
<dbReference type="SUPFAM" id="SSF103515">
    <property type="entry name" value="Autotransporter"/>
    <property type="match status" value="1"/>
</dbReference>
<dbReference type="Gene3D" id="2.60.40.10">
    <property type="entry name" value="Immunoglobulins"/>
    <property type="match status" value="8"/>
</dbReference>
<dbReference type="InterPro" id="IPR015919">
    <property type="entry name" value="Cadherin-like_sf"/>
</dbReference>
<evidence type="ECO:0000256" key="1">
    <source>
        <dbReference type="SAM" id="MobiDB-lite"/>
    </source>
</evidence>
<dbReference type="SMART" id="SM00429">
    <property type="entry name" value="IPT"/>
    <property type="match status" value="1"/>
</dbReference>
<dbReference type="InterPro" id="IPR013783">
    <property type="entry name" value="Ig-like_fold"/>
</dbReference>
<dbReference type="EMBL" id="CAJZAG010000018">
    <property type="protein sequence ID" value="CAG9186462.1"/>
    <property type="molecule type" value="Genomic_DNA"/>
</dbReference>
<comment type="caution">
    <text evidence="3">The sequence shown here is derived from an EMBL/GenBank/DDBJ whole genome shotgun (WGS) entry which is preliminary data.</text>
</comment>
<evidence type="ECO:0000313" key="3">
    <source>
        <dbReference type="EMBL" id="CAG9186462.1"/>
    </source>
</evidence>
<dbReference type="PANTHER" id="PTHR37494">
    <property type="entry name" value="HEMAGGLUTININ"/>
    <property type="match status" value="1"/>
</dbReference>
<dbReference type="Pfam" id="PF17963">
    <property type="entry name" value="Big_9"/>
    <property type="match status" value="2"/>
</dbReference>
<evidence type="ECO:0000259" key="2">
    <source>
        <dbReference type="PROSITE" id="PS51208"/>
    </source>
</evidence>
<dbReference type="InterPro" id="IPR036709">
    <property type="entry name" value="Autotransporte_beta_dom_sf"/>
</dbReference>
<protein>
    <recommendedName>
        <fullName evidence="2">Autotransporter domain-containing protein</fullName>
    </recommendedName>
</protein>
<dbReference type="SUPFAM" id="SSF49313">
    <property type="entry name" value="Cadherin-like"/>
    <property type="match status" value="6"/>
</dbReference>
<dbReference type="PROSITE" id="PS51208">
    <property type="entry name" value="AUTOTRANSPORTER"/>
    <property type="match status" value="1"/>
</dbReference>
<dbReference type="Pfam" id="PF05345">
    <property type="entry name" value="He_PIG"/>
    <property type="match status" value="7"/>
</dbReference>
<dbReference type="Proteomes" id="UP000706525">
    <property type="component" value="Unassembled WGS sequence"/>
</dbReference>
<dbReference type="Pfam" id="PF01833">
    <property type="entry name" value="TIG"/>
    <property type="match status" value="1"/>
</dbReference>
<reference evidence="3 4" key="1">
    <citation type="submission" date="2021-08" db="EMBL/GenBank/DDBJ databases">
        <authorList>
            <person name="Peeters C."/>
        </authorList>
    </citation>
    <scope>NUCLEOTIDE SEQUENCE [LARGE SCALE GENOMIC DNA]</scope>
    <source>
        <strain evidence="3 4">LMG 32289</strain>
    </source>
</reference>
<evidence type="ECO:0000313" key="4">
    <source>
        <dbReference type="Proteomes" id="UP000706525"/>
    </source>
</evidence>
<dbReference type="Gene3D" id="2.60.40.2810">
    <property type="match status" value="2"/>
</dbReference>
<dbReference type="PANTHER" id="PTHR37494:SF1">
    <property type="entry name" value="STAPHYLOCOCCUS AUREUS SURFACE PROTEIN A"/>
    <property type="match status" value="1"/>
</dbReference>
<accession>A0ABM8Y1G9</accession>
<dbReference type="Gene3D" id="2.40.128.130">
    <property type="entry name" value="Autotransporter beta-domain"/>
    <property type="match status" value="1"/>
</dbReference>
<keyword evidence="4" id="KW-1185">Reference proteome</keyword>
<feature type="domain" description="Autotransporter" evidence="2">
    <location>
        <begin position="1392"/>
        <end position="1670"/>
    </location>
</feature>
<dbReference type="InterPro" id="IPR005546">
    <property type="entry name" value="Autotransporte_beta"/>
</dbReference>
<name>A0ABM8Y1G9_9BURK</name>
<dbReference type="InterPro" id="IPR014756">
    <property type="entry name" value="Ig_E-set"/>
</dbReference>
<sequence>MPPLPPSRRFQKNQICNFFKSAHEQIVGRIGLVTSVAYANRTHNVRRLMMDALWTRAGFWFQQRIALGMLAVVLALFAPQAFAKPCTVNVSAQASPTKTIYEFNSSDNSTCDNGLGYGNYWGIADSSAGFANDGGEDTFVSTVQGGRLYIFSGLIPGSSNPGILQSGFIYYPPAGFTGTDSGTFYTQNTAGGPWIPNGTVNFLVPAGANQPTVTGVSPNNGTTGGGTPITITGTNFTGASAVTVGGNNASAVTIVSGTTITALTPSGVAGSQDVRVTTSNGTSPVNAAAKFTYIAPSPPIAAPSNANIAYGSGATAIPLALSGGTATQINLISAASHGTVIVSGTSVTYQPNTGYAGPDSFIYSAQNSSGTSSPASVTIDVAAPTVVYVPGNPSMATAGVAYSASVASATGGTGPYTYTVASGAMPLGLTLSTNGTISGTPRAVGSFTFSVRVADASTGSGPFSAISSQLTLNVAAPTLSMSPAPGPLSGSVSVAFSQSFTASGGTSPYAYGLNVTGGALPSGLTFNAGTGVLSGTPTSAGTVAFNVSATDSTNGGTFSITNSYSLTVSAPTVTLNPASLPNPTAGALYSQSVTASGATMPYTYAVVAGSLPAGLSLNPTTGLVSGTPTAAGVFNLTIQATDNNGFSGSRPYALTVGAPTLTLSPTTLGNAVAGTAFNQTFTTSGGTAPYTYAITGSLPTGLTMSTAGVLSGTPTATGSFPISIISTDSTSGIGPFQTTRNYTLIAVAGGVVVAPGSLPAPVLGTAYSQAVTASGGISPYTYSVSTGSLPAGLVLGPTGVLSGTPTVAGTFNFTVRAADSTTGSGPAIGTQVYTFTIAAPAITLTPATLPVPTIGAPYTQSVSASGGVGPYTYSVSAGNLPIGLVLSPAGILSGTTTAAGTFNFTVRATDSSGGPYSGTQAYTFTIGAPTITLNPANLPDPAVGIAYSQTMIATGGIAPYTYSISAGTLPAGLALNATNGVLSGTPTAMGASSFTIAATDSSTGTGAPFRATRTFNVNTTQTVPTAPPVSATTGSNAPVTINAAANATNGPFTGLSVVTPPASGTARVEGLNIIYTPAATSAGVVTFAYALQNSAGASAPVQVSITVTPVPIPVAQKQAVTAAGKEVVIDITDGATGGPFTGAAIISVSPSNAGSAVLAAAAPKQTASAQGSAKQSAAGQTYTVTFAPAAAFAGTAVITYTISNALATSAPAALQISVTPRRDPSTDPDVSGLINAQIQAARRFATAQISNYNQRLERLHANGRAAFSNNLTVVMPSAAGSPQQCQDMQSLSARDMCQRGVATQTSRNSPRGGGGFGANGPVASNMGSATATGVGNAQGNNASGSNAAPGGVLGELAAGTLLAALPGSSDGFGTGIPGAPDLPGADAAGADTSDSRLAFWTAGSVDFGFANVGTQRSGFRFTTGGVTVGADYRVSDHLTVGAGFGYGRDGTDIGSSGTHSSADAYSIALYGSYRPTPSYFIDGVAGAGLLRFDSRRWVTDEAAFANGQRDGHQLFASLSAGYEHRSDRWLFSPYARMLVAESKLNPFSESSTGLGALTYFGQTVTTVSGALGMRTEFAKETRYGMFMPFARVEYQHDFEGQSAANLAYADLASAGPAYTVYGTPFGRDRIQVGLGAKLRTKTLTFGLDYNVLFGMSGLQQGVRLTFTAPF</sequence>
<organism evidence="3 4">
    <name type="scientific">Cupriavidus pampae</name>
    <dbReference type="NCBI Taxonomy" id="659251"/>
    <lineage>
        <taxon>Bacteria</taxon>
        <taxon>Pseudomonadati</taxon>
        <taxon>Pseudomonadota</taxon>
        <taxon>Betaproteobacteria</taxon>
        <taxon>Burkholderiales</taxon>
        <taxon>Burkholderiaceae</taxon>
        <taxon>Cupriavidus</taxon>
    </lineage>
</organism>
<feature type="region of interest" description="Disordered" evidence="1">
    <location>
        <begin position="1299"/>
        <end position="1331"/>
    </location>
</feature>
<proteinExistence type="predicted"/>
<dbReference type="Pfam" id="PF03797">
    <property type="entry name" value="Autotransporter"/>
    <property type="match status" value="1"/>
</dbReference>